<organism evidence="4">
    <name type="scientific">Soboliphyme baturini</name>
    <dbReference type="NCBI Taxonomy" id="241478"/>
    <lineage>
        <taxon>Eukaryota</taxon>
        <taxon>Metazoa</taxon>
        <taxon>Ecdysozoa</taxon>
        <taxon>Nematoda</taxon>
        <taxon>Enoplea</taxon>
        <taxon>Dorylaimia</taxon>
        <taxon>Dioctophymatida</taxon>
        <taxon>Dioctophymatoidea</taxon>
        <taxon>Soboliphymatidae</taxon>
        <taxon>Soboliphyme</taxon>
    </lineage>
</organism>
<sequence length="74" mass="8030">MTGTITMAPDTVPRREAIMSLVTRSFSPLFCFLRVPGANAQMCTSSDTARHISPQQLPPPPSPSLRPQTVLCAF</sequence>
<dbReference type="Proteomes" id="UP000270296">
    <property type="component" value="Unassembled WGS sequence"/>
</dbReference>
<dbReference type="EMBL" id="UZAM01007057">
    <property type="protein sequence ID" value="VDO96298.1"/>
    <property type="molecule type" value="Genomic_DNA"/>
</dbReference>
<reference evidence="4" key="1">
    <citation type="submission" date="2016-06" db="UniProtKB">
        <authorList>
            <consortium name="WormBaseParasite"/>
        </authorList>
    </citation>
    <scope>IDENTIFICATION</scope>
</reference>
<evidence type="ECO:0000256" key="1">
    <source>
        <dbReference type="SAM" id="MobiDB-lite"/>
    </source>
</evidence>
<reference evidence="2 3" key="2">
    <citation type="submission" date="2018-11" db="EMBL/GenBank/DDBJ databases">
        <authorList>
            <consortium name="Pathogen Informatics"/>
        </authorList>
    </citation>
    <scope>NUCLEOTIDE SEQUENCE [LARGE SCALE GENOMIC DNA]</scope>
</reference>
<evidence type="ECO:0000313" key="2">
    <source>
        <dbReference type="EMBL" id="VDO96298.1"/>
    </source>
</evidence>
<keyword evidence="3" id="KW-1185">Reference proteome</keyword>
<dbReference type="AlphaFoldDB" id="A0A183IEJ3"/>
<dbReference type="WBParaSite" id="SBAD_0000213701-mRNA-1">
    <property type="protein sequence ID" value="SBAD_0000213701-mRNA-1"/>
    <property type="gene ID" value="SBAD_0000213701"/>
</dbReference>
<accession>A0A183IEJ3</accession>
<protein>
    <submittedName>
        <fullName evidence="2 4">Uncharacterized protein</fullName>
    </submittedName>
</protein>
<evidence type="ECO:0000313" key="4">
    <source>
        <dbReference type="WBParaSite" id="SBAD_0000213701-mRNA-1"/>
    </source>
</evidence>
<name>A0A183IEJ3_9BILA</name>
<gene>
    <name evidence="2" type="ORF">SBAD_LOCUS2037</name>
</gene>
<feature type="region of interest" description="Disordered" evidence="1">
    <location>
        <begin position="46"/>
        <end position="66"/>
    </location>
</feature>
<evidence type="ECO:0000313" key="3">
    <source>
        <dbReference type="Proteomes" id="UP000270296"/>
    </source>
</evidence>
<proteinExistence type="predicted"/>